<dbReference type="OMA" id="WQTANLF"/>
<name>C4JSZ8_UNCRE</name>
<dbReference type="KEGG" id="ure:UREG_05587"/>
<evidence type="ECO:0000256" key="5">
    <source>
        <dbReference type="ARBA" id="ARBA00022692"/>
    </source>
</evidence>
<gene>
    <name evidence="14" type="ORF">UREG_05587</name>
</gene>
<dbReference type="Pfam" id="PF09531">
    <property type="entry name" value="Ndc1_Nup"/>
    <property type="match status" value="2"/>
</dbReference>
<feature type="transmembrane region" description="Helical" evidence="13">
    <location>
        <begin position="179"/>
        <end position="201"/>
    </location>
</feature>
<evidence type="ECO:0000256" key="8">
    <source>
        <dbReference type="ARBA" id="ARBA00022989"/>
    </source>
</evidence>
<dbReference type="AlphaFoldDB" id="C4JSZ8"/>
<dbReference type="HOGENOM" id="CLU_029386_1_0_1"/>
<evidence type="ECO:0000256" key="6">
    <source>
        <dbReference type="ARBA" id="ARBA00022816"/>
    </source>
</evidence>
<evidence type="ECO:0000256" key="13">
    <source>
        <dbReference type="SAM" id="Phobius"/>
    </source>
</evidence>
<dbReference type="eggNOG" id="ENOG502S1MG">
    <property type="taxonomic scope" value="Eukaryota"/>
</dbReference>
<dbReference type="GO" id="GO:0005816">
    <property type="term" value="C:spindle pole body"/>
    <property type="evidence" value="ECO:0007669"/>
    <property type="project" value="TreeGrafter"/>
</dbReference>
<proteinExistence type="inferred from homology"/>
<evidence type="ECO:0000256" key="4">
    <source>
        <dbReference type="ARBA" id="ARBA00022448"/>
    </source>
</evidence>
<evidence type="ECO:0000256" key="9">
    <source>
        <dbReference type="ARBA" id="ARBA00023010"/>
    </source>
</evidence>
<comment type="similarity">
    <text evidence="3">Belongs to the NDC1 family.</text>
</comment>
<dbReference type="PANTHER" id="PTHR13269">
    <property type="entry name" value="NUCLEOPORIN NDC1"/>
    <property type="match status" value="1"/>
</dbReference>
<dbReference type="InParanoid" id="C4JSZ8"/>
<dbReference type="VEuPathDB" id="FungiDB:UREG_05587"/>
<reference evidence="15" key="1">
    <citation type="journal article" date="2009" name="Genome Res.">
        <title>Comparative genomic analyses of the human fungal pathogens Coccidioides and their relatives.</title>
        <authorList>
            <person name="Sharpton T.J."/>
            <person name="Stajich J.E."/>
            <person name="Rounsley S.D."/>
            <person name="Gardner M.J."/>
            <person name="Wortman J.R."/>
            <person name="Jordar V.S."/>
            <person name="Maiti R."/>
            <person name="Kodira C.D."/>
            <person name="Neafsey D.E."/>
            <person name="Zeng Q."/>
            <person name="Hung C.-Y."/>
            <person name="McMahan C."/>
            <person name="Muszewska A."/>
            <person name="Grynberg M."/>
            <person name="Mandel M.A."/>
            <person name="Kellner E.M."/>
            <person name="Barker B.M."/>
            <person name="Galgiani J.N."/>
            <person name="Orbach M.J."/>
            <person name="Kirkland T.N."/>
            <person name="Cole G.T."/>
            <person name="Henn M.R."/>
            <person name="Birren B.W."/>
            <person name="Taylor J.W."/>
        </authorList>
    </citation>
    <scope>NUCLEOTIDE SEQUENCE [LARGE SCALE GENOMIC DNA]</scope>
    <source>
        <strain evidence="15">UAMH 1704</strain>
    </source>
</reference>
<keyword evidence="9" id="KW-0811">Translocation</keyword>
<feature type="transmembrane region" description="Helical" evidence="13">
    <location>
        <begin position="49"/>
        <end position="75"/>
    </location>
</feature>
<organism evidence="14 15">
    <name type="scientific">Uncinocarpus reesii (strain UAMH 1704)</name>
    <dbReference type="NCBI Taxonomy" id="336963"/>
    <lineage>
        <taxon>Eukaryota</taxon>
        <taxon>Fungi</taxon>
        <taxon>Dikarya</taxon>
        <taxon>Ascomycota</taxon>
        <taxon>Pezizomycotina</taxon>
        <taxon>Eurotiomycetes</taxon>
        <taxon>Eurotiomycetidae</taxon>
        <taxon>Onygenales</taxon>
        <taxon>Onygenaceae</taxon>
        <taxon>Uncinocarpus</taxon>
    </lineage>
</organism>
<dbReference type="GO" id="GO:0006999">
    <property type="term" value="P:nuclear pore organization"/>
    <property type="evidence" value="ECO:0007669"/>
    <property type="project" value="TreeGrafter"/>
</dbReference>
<evidence type="ECO:0000256" key="2">
    <source>
        <dbReference type="ARBA" id="ARBA00004567"/>
    </source>
</evidence>
<evidence type="ECO:0000256" key="12">
    <source>
        <dbReference type="ARBA" id="ARBA00023242"/>
    </source>
</evidence>
<dbReference type="GO" id="GO:0070631">
    <property type="term" value="P:spindle pole body localization"/>
    <property type="evidence" value="ECO:0007669"/>
    <property type="project" value="TreeGrafter"/>
</dbReference>
<dbReference type="PANTHER" id="PTHR13269:SF6">
    <property type="entry name" value="NUCLEOPORIN NDC1"/>
    <property type="match status" value="1"/>
</dbReference>
<evidence type="ECO:0000256" key="7">
    <source>
        <dbReference type="ARBA" id="ARBA00022927"/>
    </source>
</evidence>
<keyword evidence="6" id="KW-0509">mRNA transport</keyword>
<dbReference type="GO" id="GO:0015031">
    <property type="term" value="P:protein transport"/>
    <property type="evidence" value="ECO:0007669"/>
    <property type="project" value="UniProtKB-KW"/>
</dbReference>
<comment type="subcellular location">
    <subcellularLocation>
        <location evidence="1">Nucleus membrane</location>
        <topology evidence="1">Multi-pass membrane protein</topology>
    </subcellularLocation>
    <subcellularLocation>
        <location evidence="2">Nucleus</location>
        <location evidence="2">Nuclear pore complex</location>
    </subcellularLocation>
</comment>
<evidence type="ECO:0000313" key="15">
    <source>
        <dbReference type="Proteomes" id="UP000002058"/>
    </source>
</evidence>
<dbReference type="EMBL" id="CH476617">
    <property type="protein sequence ID" value="EEP80745.1"/>
    <property type="molecule type" value="Genomic_DNA"/>
</dbReference>
<protein>
    <recommendedName>
        <fullName evidence="16">Nuclear envelope protein</fullName>
    </recommendedName>
</protein>
<keyword evidence="12" id="KW-0539">Nucleus</keyword>
<evidence type="ECO:0000313" key="14">
    <source>
        <dbReference type="EMBL" id="EEP80745.1"/>
    </source>
</evidence>
<keyword evidence="15" id="KW-1185">Reference proteome</keyword>
<dbReference type="GO" id="GO:0031965">
    <property type="term" value="C:nuclear membrane"/>
    <property type="evidence" value="ECO:0007669"/>
    <property type="project" value="UniProtKB-SubCell"/>
</dbReference>
<evidence type="ECO:0000256" key="11">
    <source>
        <dbReference type="ARBA" id="ARBA00023136"/>
    </source>
</evidence>
<keyword evidence="4" id="KW-0813">Transport</keyword>
<feature type="transmembrane region" description="Helical" evidence="13">
    <location>
        <begin position="24"/>
        <end position="43"/>
    </location>
</feature>
<sequence length="638" mass="71250">MAPAPAVPARPYRRILTSALHRRFVHASAFALLVSYVISFLISTKTSLFWSWFPLGACGFRTLLLFISSLSVFVLRVGQLHVGAYTTVSPFQTWRQTTFSVNLIQTFGWPYERARLNEKPIYLHCFYFLLALTQATFHLYYDWDQLVIPIAKRSEKSDDLRTHPLEPPLPRFTKSVPKMFVHAVVQSGITAVVGPLVYTMLLRRKAWNFTLYFARLFWHFSKSAEDPPGIIPPIHITLLLRSACSGTLLIMLWQTSNLLFSVFLGRAPLKKGLPLTNTAKDPNGSLINGLKAKKAPVLTFALWELCLISQQFPDRRKGIFNDIDRAGGSAWSQVFAATSDVIKGINSRITQFQSPTPAGTTVPTTETKEVKQAASDTGSIQTLPRLTLPPKEDNIFLTMPRGNTRPEKFEAAFGSVAKSYGHSPDWTPSAKAKARQLFDRASSIMLSPAQKRRITESAQELKLLTSPTASTAQAGNSAPTIHPLLQWAFRSRLGAPFRKPYARRLRQIVLGSPFEQTAPLVDATEALTKLFIASLTEDQFGKVQNDVPTVVRLFTETILTLESFVSEKGLNIHWTDVEFPINASEAARKNARRVEEVELVLCTLRTGLSELLTAFRLYLREVGVVGKDLQLAKQAAVC</sequence>
<evidence type="ECO:0000256" key="3">
    <source>
        <dbReference type="ARBA" id="ARBA00005760"/>
    </source>
</evidence>
<keyword evidence="10" id="KW-0906">Nuclear pore complex</keyword>
<dbReference type="GO" id="GO:0070762">
    <property type="term" value="C:nuclear pore transmembrane ring"/>
    <property type="evidence" value="ECO:0007669"/>
    <property type="project" value="TreeGrafter"/>
</dbReference>
<keyword evidence="7" id="KW-0653">Protein transport</keyword>
<dbReference type="GO" id="GO:0106166">
    <property type="term" value="F:spindle pole body-nuclear membrane anchor activity"/>
    <property type="evidence" value="ECO:0007669"/>
    <property type="project" value="TreeGrafter"/>
</dbReference>
<dbReference type="RefSeq" id="XP_002584898.1">
    <property type="nucleotide sequence ID" value="XM_002584852.1"/>
</dbReference>
<keyword evidence="5 13" id="KW-0812">Transmembrane</keyword>
<dbReference type="OrthoDB" id="67850at2759"/>
<dbReference type="STRING" id="336963.C4JSZ8"/>
<keyword evidence="11 13" id="KW-0472">Membrane</keyword>
<dbReference type="InterPro" id="IPR019049">
    <property type="entry name" value="Nucleoporin_prot_Ndc1/Nup"/>
</dbReference>
<dbReference type="GeneID" id="8441093"/>
<keyword evidence="8 13" id="KW-1133">Transmembrane helix</keyword>
<evidence type="ECO:0000256" key="10">
    <source>
        <dbReference type="ARBA" id="ARBA00023132"/>
    </source>
</evidence>
<evidence type="ECO:0000256" key="1">
    <source>
        <dbReference type="ARBA" id="ARBA00004232"/>
    </source>
</evidence>
<dbReference type="GO" id="GO:0051028">
    <property type="term" value="P:mRNA transport"/>
    <property type="evidence" value="ECO:0007669"/>
    <property type="project" value="UniProtKB-KW"/>
</dbReference>
<dbReference type="Proteomes" id="UP000002058">
    <property type="component" value="Unassembled WGS sequence"/>
</dbReference>
<accession>C4JSZ8</accession>
<evidence type="ECO:0008006" key="16">
    <source>
        <dbReference type="Google" id="ProtNLM"/>
    </source>
</evidence>